<feature type="transmembrane region" description="Helical" evidence="1">
    <location>
        <begin position="59"/>
        <end position="78"/>
    </location>
</feature>
<keyword evidence="1" id="KW-0812">Transmembrane</keyword>
<evidence type="ECO:0000313" key="3">
    <source>
        <dbReference type="Proteomes" id="UP000822688"/>
    </source>
</evidence>
<accession>A0A8T0GAN5</accession>
<comment type="caution">
    <text evidence="2">The sequence shown here is derived from an EMBL/GenBank/DDBJ whole genome shotgun (WGS) entry which is preliminary data.</text>
</comment>
<evidence type="ECO:0000313" key="2">
    <source>
        <dbReference type="EMBL" id="KAG0554898.1"/>
    </source>
</evidence>
<dbReference type="EMBL" id="CM026433">
    <property type="protein sequence ID" value="KAG0554898.1"/>
    <property type="molecule type" value="Genomic_DNA"/>
</dbReference>
<feature type="transmembrane region" description="Helical" evidence="1">
    <location>
        <begin position="139"/>
        <end position="159"/>
    </location>
</feature>
<evidence type="ECO:0000256" key="1">
    <source>
        <dbReference type="SAM" id="Phobius"/>
    </source>
</evidence>
<keyword evidence="3" id="KW-1185">Reference proteome</keyword>
<keyword evidence="1" id="KW-0472">Membrane</keyword>
<dbReference type="OrthoDB" id="2005431at2759"/>
<feature type="transmembrane region" description="Helical" evidence="1">
    <location>
        <begin position="18"/>
        <end position="38"/>
    </location>
</feature>
<sequence length="184" mass="20167">MARPAAYYERPTRGPSPWIPATILGIILLVATTPYRMAPDVAMAYHPAARRPANYFPSALIWIPVIFFLLIQFFGGSYRPYRTDRLGMPPSYGGGVAGVYGDAGVYPGGPYDVNNIRYNGGPYADRGVMGSFMDFGGHWLLIFLGIWVFSLVGVGSAPVNTATSRWGFPWSLFAPQPQIVMPIL</sequence>
<reference evidence="2" key="1">
    <citation type="submission" date="2020-06" db="EMBL/GenBank/DDBJ databases">
        <title>WGS assembly of Ceratodon purpureus strain R40.</title>
        <authorList>
            <person name="Carey S.B."/>
            <person name="Jenkins J."/>
            <person name="Shu S."/>
            <person name="Lovell J.T."/>
            <person name="Sreedasyam A."/>
            <person name="Maumus F."/>
            <person name="Tiley G.P."/>
            <person name="Fernandez-Pozo N."/>
            <person name="Barry K."/>
            <person name="Chen C."/>
            <person name="Wang M."/>
            <person name="Lipzen A."/>
            <person name="Daum C."/>
            <person name="Saski C.A."/>
            <person name="Payton A.C."/>
            <person name="Mcbreen J.C."/>
            <person name="Conrad R.E."/>
            <person name="Kollar L.M."/>
            <person name="Olsson S."/>
            <person name="Huttunen S."/>
            <person name="Landis J.B."/>
            <person name="Wickett N.J."/>
            <person name="Johnson M.G."/>
            <person name="Rensing S.A."/>
            <person name="Grimwood J."/>
            <person name="Schmutz J."/>
            <person name="Mcdaniel S.F."/>
        </authorList>
    </citation>
    <scope>NUCLEOTIDE SEQUENCE</scope>
    <source>
        <strain evidence="2">R40</strain>
    </source>
</reference>
<organism evidence="2 3">
    <name type="scientific">Ceratodon purpureus</name>
    <name type="common">Fire moss</name>
    <name type="synonym">Dicranum purpureum</name>
    <dbReference type="NCBI Taxonomy" id="3225"/>
    <lineage>
        <taxon>Eukaryota</taxon>
        <taxon>Viridiplantae</taxon>
        <taxon>Streptophyta</taxon>
        <taxon>Embryophyta</taxon>
        <taxon>Bryophyta</taxon>
        <taxon>Bryophytina</taxon>
        <taxon>Bryopsida</taxon>
        <taxon>Dicranidae</taxon>
        <taxon>Pseudoditrichales</taxon>
        <taxon>Ditrichaceae</taxon>
        <taxon>Ceratodon</taxon>
    </lineage>
</organism>
<proteinExistence type="predicted"/>
<protein>
    <submittedName>
        <fullName evidence="2">Uncharacterized protein</fullName>
    </submittedName>
</protein>
<gene>
    <name evidence="2" type="ORF">KC19_12G128600</name>
</gene>
<dbReference type="Proteomes" id="UP000822688">
    <property type="component" value="Chromosome 12"/>
</dbReference>
<dbReference type="AlphaFoldDB" id="A0A8T0GAN5"/>
<keyword evidence="1" id="KW-1133">Transmembrane helix</keyword>
<name>A0A8T0GAN5_CERPU</name>